<dbReference type="GO" id="GO:0000329">
    <property type="term" value="C:fungal-type vacuole membrane"/>
    <property type="evidence" value="ECO:0007669"/>
    <property type="project" value="TreeGrafter"/>
</dbReference>
<evidence type="ECO:0000256" key="6">
    <source>
        <dbReference type="ARBA" id="ARBA00022989"/>
    </source>
</evidence>
<dbReference type="GO" id="GO:0140359">
    <property type="term" value="F:ABC-type transporter activity"/>
    <property type="evidence" value="ECO:0007669"/>
    <property type="project" value="InterPro"/>
</dbReference>
<dbReference type="PROSITE" id="PS50929">
    <property type="entry name" value="ABC_TM1F"/>
    <property type="match status" value="1"/>
</dbReference>
<protein>
    <recommendedName>
        <fullName evidence="9">ABC transmembrane type-1 domain-containing protein</fullName>
    </recommendedName>
</protein>
<dbReference type="EMBL" id="JAGMUU010000003">
    <property type="protein sequence ID" value="KAH7157924.1"/>
    <property type="molecule type" value="Genomic_DNA"/>
</dbReference>
<dbReference type="SUPFAM" id="SSF90123">
    <property type="entry name" value="ABC transporter transmembrane region"/>
    <property type="match status" value="1"/>
</dbReference>
<dbReference type="Pfam" id="PF00664">
    <property type="entry name" value="ABC_membrane"/>
    <property type="match status" value="1"/>
</dbReference>
<dbReference type="InterPro" id="IPR050173">
    <property type="entry name" value="ABC_transporter_C-like"/>
</dbReference>
<keyword evidence="11" id="KW-1185">Reference proteome</keyword>
<keyword evidence="7 8" id="KW-0472">Membrane</keyword>
<keyword evidence="3" id="KW-0677">Repeat</keyword>
<feature type="domain" description="ABC transmembrane type-1" evidence="9">
    <location>
        <begin position="28"/>
        <end position="164"/>
    </location>
</feature>
<keyword evidence="4" id="KW-0547">Nucleotide-binding</keyword>
<sequence>MSAVLNTYSQCPTTLDSIFSSNSRQHSKSVIGATLSFFNDQPLSQLVNLFSRDIRNVAQHLAVLAIANSHFAGELAVITTTIVITTPAFLLPGALIGVVYYLFAIVCMSASRDQIIETSRCTLPSRHLSDILSGIVTIRAYGAEGRYAARTLNLIDKCNQTSFF</sequence>
<keyword evidence="1" id="KW-0813">Transport</keyword>
<dbReference type="GO" id="GO:0005524">
    <property type="term" value="F:ATP binding"/>
    <property type="evidence" value="ECO:0007669"/>
    <property type="project" value="UniProtKB-KW"/>
</dbReference>
<feature type="transmembrane region" description="Helical" evidence="8">
    <location>
        <begin position="90"/>
        <end position="110"/>
    </location>
</feature>
<evidence type="ECO:0000256" key="5">
    <source>
        <dbReference type="ARBA" id="ARBA00022840"/>
    </source>
</evidence>
<keyword evidence="6 8" id="KW-1133">Transmembrane helix</keyword>
<dbReference type="Gene3D" id="1.20.1560.10">
    <property type="entry name" value="ABC transporter type 1, transmembrane domain"/>
    <property type="match status" value="1"/>
</dbReference>
<comment type="caution">
    <text evidence="10">The sequence shown here is derived from an EMBL/GenBank/DDBJ whole genome shotgun (WGS) entry which is preliminary data.</text>
</comment>
<dbReference type="AlphaFoldDB" id="A0A9P9JF50"/>
<evidence type="ECO:0000256" key="7">
    <source>
        <dbReference type="ARBA" id="ARBA00023136"/>
    </source>
</evidence>
<evidence type="ECO:0000256" key="3">
    <source>
        <dbReference type="ARBA" id="ARBA00022737"/>
    </source>
</evidence>
<evidence type="ECO:0000256" key="2">
    <source>
        <dbReference type="ARBA" id="ARBA00022692"/>
    </source>
</evidence>
<evidence type="ECO:0000256" key="1">
    <source>
        <dbReference type="ARBA" id="ARBA00022448"/>
    </source>
</evidence>
<proteinExistence type="predicted"/>
<accession>A0A9P9JF50</accession>
<evidence type="ECO:0000259" key="9">
    <source>
        <dbReference type="PROSITE" id="PS50929"/>
    </source>
</evidence>
<keyword evidence="2 8" id="KW-0812">Transmembrane</keyword>
<feature type="transmembrane region" description="Helical" evidence="8">
    <location>
        <begin position="61"/>
        <end position="84"/>
    </location>
</feature>
<dbReference type="PANTHER" id="PTHR24223">
    <property type="entry name" value="ATP-BINDING CASSETTE SUB-FAMILY C"/>
    <property type="match status" value="1"/>
</dbReference>
<dbReference type="InterPro" id="IPR011527">
    <property type="entry name" value="ABC1_TM_dom"/>
</dbReference>
<evidence type="ECO:0000313" key="11">
    <source>
        <dbReference type="Proteomes" id="UP000717696"/>
    </source>
</evidence>
<reference evidence="10" key="1">
    <citation type="journal article" date="2021" name="Nat. Commun.">
        <title>Genetic determinants of endophytism in the Arabidopsis root mycobiome.</title>
        <authorList>
            <person name="Mesny F."/>
            <person name="Miyauchi S."/>
            <person name="Thiergart T."/>
            <person name="Pickel B."/>
            <person name="Atanasova L."/>
            <person name="Karlsson M."/>
            <person name="Huettel B."/>
            <person name="Barry K.W."/>
            <person name="Haridas S."/>
            <person name="Chen C."/>
            <person name="Bauer D."/>
            <person name="Andreopoulos W."/>
            <person name="Pangilinan J."/>
            <person name="LaButti K."/>
            <person name="Riley R."/>
            <person name="Lipzen A."/>
            <person name="Clum A."/>
            <person name="Drula E."/>
            <person name="Henrissat B."/>
            <person name="Kohler A."/>
            <person name="Grigoriev I.V."/>
            <person name="Martin F.M."/>
            <person name="Hacquard S."/>
        </authorList>
    </citation>
    <scope>NUCLEOTIDE SEQUENCE</scope>
    <source>
        <strain evidence="10">MPI-CAGE-AT-0021</strain>
    </source>
</reference>
<keyword evidence="5" id="KW-0067">ATP-binding</keyword>
<evidence type="ECO:0000256" key="4">
    <source>
        <dbReference type="ARBA" id="ARBA00022741"/>
    </source>
</evidence>
<name>A0A9P9JF50_9HYPO</name>
<organism evidence="10 11">
    <name type="scientific">Dactylonectria estremocensis</name>
    <dbReference type="NCBI Taxonomy" id="1079267"/>
    <lineage>
        <taxon>Eukaryota</taxon>
        <taxon>Fungi</taxon>
        <taxon>Dikarya</taxon>
        <taxon>Ascomycota</taxon>
        <taxon>Pezizomycotina</taxon>
        <taxon>Sordariomycetes</taxon>
        <taxon>Hypocreomycetidae</taxon>
        <taxon>Hypocreales</taxon>
        <taxon>Nectriaceae</taxon>
        <taxon>Dactylonectria</taxon>
    </lineage>
</organism>
<evidence type="ECO:0000256" key="8">
    <source>
        <dbReference type="SAM" id="Phobius"/>
    </source>
</evidence>
<dbReference type="Proteomes" id="UP000717696">
    <property type="component" value="Unassembled WGS sequence"/>
</dbReference>
<gene>
    <name evidence="10" type="ORF">B0J13DRAFT_184734</name>
</gene>
<dbReference type="PANTHER" id="PTHR24223:SF353">
    <property type="entry name" value="ABC TRANSPORTER ATP-BINDING PROTEIN_PERMEASE VMR1-RELATED"/>
    <property type="match status" value="1"/>
</dbReference>
<evidence type="ECO:0000313" key="10">
    <source>
        <dbReference type="EMBL" id="KAH7157924.1"/>
    </source>
</evidence>
<dbReference type="InterPro" id="IPR036640">
    <property type="entry name" value="ABC1_TM_sf"/>
</dbReference>